<dbReference type="NCBIfam" id="TIGR02937">
    <property type="entry name" value="sigma70-ECF"/>
    <property type="match status" value="1"/>
</dbReference>
<dbReference type="InterPro" id="IPR013324">
    <property type="entry name" value="RNA_pol_sigma_r3/r4-like"/>
</dbReference>
<name>A0A9D1X7F1_9BACT</name>
<dbReference type="Gene3D" id="1.10.10.10">
    <property type="entry name" value="Winged helix-like DNA-binding domain superfamily/Winged helix DNA-binding domain"/>
    <property type="match status" value="1"/>
</dbReference>
<reference evidence="7" key="1">
    <citation type="journal article" date="2021" name="PeerJ">
        <title>Extensive microbial diversity within the chicken gut microbiome revealed by metagenomics and culture.</title>
        <authorList>
            <person name="Gilroy R."/>
            <person name="Ravi A."/>
            <person name="Getino M."/>
            <person name="Pursley I."/>
            <person name="Horton D.L."/>
            <person name="Alikhan N.F."/>
            <person name="Baker D."/>
            <person name="Gharbi K."/>
            <person name="Hall N."/>
            <person name="Watson M."/>
            <person name="Adriaenssens E.M."/>
            <person name="Foster-Nyarko E."/>
            <person name="Jarju S."/>
            <person name="Secka A."/>
            <person name="Antonio M."/>
            <person name="Oren A."/>
            <person name="Chaudhuri R.R."/>
            <person name="La Ragione R."/>
            <person name="Hildebrand F."/>
            <person name="Pallen M.J."/>
        </authorList>
    </citation>
    <scope>NUCLEOTIDE SEQUENCE</scope>
    <source>
        <strain evidence="7">ChiGjej6B6-14162</strain>
    </source>
</reference>
<dbReference type="Pfam" id="PF04542">
    <property type="entry name" value="Sigma70_r2"/>
    <property type="match status" value="1"/>
</dbReference>
<gene>
    <name evidence="7" type="ORF">H9977_02910</name>
</gene>
<evidence type="ECO:0000313" key="7">
    <source>
        <dbReference type="EMBL" id="HIX73980.1"/>
    </source>
</evidence>
<dbReference type="Pfam" id="PF08281">
    <property type="entry name" value="Sigma70_r4_2"/>
    <property type="match status" value="1"/>
</dbReference>
<evidence type="ECO:0000259" key="5">
    <source>
        <dbReference type="Pfam" id="PF04542"/>
    </source>
</evidence>
<protein>
    <submittedName>
        <fullName evidence="7">Sigma-70 family RNA polymerase sigma factor</fullName>
    </submittedName>
</protein>
<dbReference type="Proteomes" id="UP000886740">
    <property type="component" value="Unassembled WGS sequence"/>
</dbReference>
<evidence type="ECO:0000256" key="4">
    <source>
        <dbReference type="ARBA" id="ARBA00023163"/>
    </source>
</evidence>
<sequence length="178" mass="20710">MDERQLIESCRKGERLAQKQLYDTFSRKMMGVCLRYVNDRETARDLLQEGFVKVFSSIDSYMGNGSFEGWIRKIFVNVALEYLRRNDVMRETVDLDEVAELSQPDCSVVSELSANDLLRLIHQLPAGFRTVFNLFAIEGYSHREISQMLNITESTSRSQYVRARQILQKRINELSLGR</sequence>
<dbReference type="InterPro" id="IPR014284">
    <property type="entry name" value="RNA_pol_sigma-70_dom"/>
</dbReference>
<dbReference type="GO" id="GO:0003677">
    <property type="term" value="F:DNA binding"/>
    <property type="evidence" value="ECO:0007669"/>
    <property type="project" value="InterPro"/>
</dbReference>
<dbReference type="EMBL" id="DXEL01000025">
    <property type="protein sequence ID" value="HIX73980.1"/>
    <property type="molecule type" value="Genomic_DNA"/>
</dbReference>
<evidence type="ECO:0000259" key="6">
    <source>
        <dbReference type="Pfam" id="PF08281"/>
    </source>
</evidence>
<dbReference type="InterPro" id="IPR036388">
    <property type="entry name" value="WH-like_DNA-bd_sf"/>
</dbReference>
<evidence type="ECO:0000256" key="2">
    <source>
        <dbReference type="ARBA" id="ARBA00023015"/>
    </source>
</evidence>
<dbReference type="InterPro" id="IPR013325">
    <property type="entry name" value="RNA_pol_sigma_r2"/>
</dbReference>
<dbReference type="GO" id="GO:0016987">
    <property type="term" value="F:sigma factor activity"/>
    <property type="evidence" value="ECO:0007669"/>
    <property type="project" value="UniProtKB-KW"/>
</dbReference>
<dbReference type="SUPFAM" id="SSF88659">
    <property type="entry name" value="Sigma3 and sigma4 domains of RNA polymerase sigma factors"/>
    <property type="match status" value="1"/>
</dbReference>
<evidence type="ECO:0000256" key="1">
    <source>
        <dbReference type="ARBA" id="ARBA00010641"/>
    </source>
</evidence>
<dbReference type="InterPro" id="IPR013249">
    <property type="entry name" value="RNA_pol_sigma70_r4_t2"/>
</dbReference>
<dbReference type="PANTHER" id="PTHR43133:SF46">
    <property type="entry name" value="RNA POLYMERASE SIGMA-70 FACTOR ECF SUBFAMILY"/>
    <property type="match status" value="1"/>
</dbReference>
<dbReference type="CDD" id="cd06171">
    <property type="entry name" value="Sigma70_r4"/>
    <property type="match status" value="1"/>
</dbReference>
<keyword evidence="2" id="KW-0805">Transcription regulation</keyword>
<organism evidence="7 8">
    <name type="scientific">Candidatus Parabacteroides intestinipullorum</name>
    <dbReference type="NCBI Taxonomy" id="2838723"/>
    <lineage>
        <taxon>Bacteria</taxon>
        <taxon>Pseudomonadati</taxon>
        <taxon>Bacteroidota</taxon>
        <taxon>Bacteroidia</taxon>
        <taxon>Bacteroidales</taxon>
        <taxon>Tannerellaceae</taxon>
        <taxon>Parabacteroides</taxon>
    </lineage>
</organism>
<proteinExistence type="inferred from homology"/>
<dbReference type="SUPFAM" id="SSF88946">
    <property type="entry name" value="Sigma2 domain of RNA polymerase sigma factors"/>
    <property type="match status" value="1"/>
</dbReference>
<evidence type="ECO:0000256" key="3">
    <source>
        <dbReference type="ARBA" id="ARBA00023082"/>
    </source>
</evidence>
<reference evidence="7" key="2">
    <citation type="submission" date="2021-04" db="EMBL/GenBank/DDBJ databases">
        <authorList>
            <person name="Gilroy R."/>
        </authorList>
    </citation>
    <scope>NUCLEOTIDE SEQUENCE</scope>
    <source>
        <strain evidence="7">ChiGjej6B6-14162</strain>
    </source>
</reference>
<dbReference type="AlphaFoldDB" id="A0A9D1X7F1"/>
<dbReference type="InterPro" id="IPR039425">
    <property type="entry name" value="RNA_pol_sigma-70-like"/>
</dbReference>
<feature type="domain" description="RNA polymerase sigma factor 70 region 4 type 2" evidence="6">
    <location>
        <begin position="116"/>
        <end position="165"/>
    </location>
</feature>
<dbReference type="Gene3D" id="1.10.1740.10">
    <property type="match status" value="1"/>
</dbReference>
<dbReference type="PANTHER" id="PTHR43133">
    <property type="entry name" value="RNA POLYMERASE ECF-TYPE SIGMA FACTO"/>
    <property type="match status" value="1"/>
</dbReference>
<evidence type="ECO:0000313" key="8">
    <source>
        <dbReference type="Proteomes" id="UP000886740"/>
    </source>
</evidence>
<feature type="domain" description="RNA polymerase sigma-70 region 2" evidence="5">
    <location>
        <begin position="21"/>
        <end position="87"/>
    </location>
</feature>
<keyword evidence="4" id="KW-0804">Transcription</keyword>
<dbReference type="InterPro" id="IPR007627">
    <property type="entry name" value="RNA_pol_sigma70_r2"/>
</dbReference>
<comment type="caution">
    <text evidence="7">The sequence shown here is derived from an EMBL/GenBank/DDBJ whole genome shotgun (WGS) entry which is preliminary data.</text>
</comment>
<comment type="similarity">
    <text evidence="1">Belongs to the sigma-70 factor family. ECF subfamily.</text>
</comment>
<dbReference type="GO" id="GO:0006352">
    <property type="term" value="P:DNA-templated transcription initiation"/>
    <property type="evidence" value="ECO:0007669"/>
    <property type="project" value="InterPro"/>
</dbReference>
<accession>A0A9D1X7F1</accession>
<keyword evidence="3" id="KW-0731">Sigma factor</keyword>